<reference evidence="4 5" key="1">
    <citation type="submission" date="2018-04" db="EMBL/GenBank/DDBJ databases">
        <authorList>
            <person name="Zhang X."/>
            <person name="Yuan J."/>
            <person name="Li F."/>
            <person name="Xiang J."/>
        </authorList>
    </citation>
    <scope>NUCLEOTIDE SEQUENCE [LARGE SCALE GENOMIC DNA]</scope>
    <source>
        <tissue evidence="4">Muscle</tissue>
    </source>
</reference>
<dbReference type="GO" id="GO:0008483">
    <property type="term" value="F:transaminase activity"/>
    <property type="evidence" value="ECO:0007669"/>
    <property type="project" value="TreeGrafter"/>
</dbReference>
<dbReference type="EMBL" id="QCYY01003880">
    <property type="protein sequence ID" value="ROT61992.1"/>
    <property type="molecule type" value="Genomic_DNA"/>
</dbReference>
<keyword evidence="2" id="KW-0663">Pyridoxal phosphate</keyword>
<feature type="domain" description="Aminotransferase class I/classII large" evidence="3">
    <location>
        <begin position="69"/>
        <end position="418"/>
    </location>
</feature>
<dbReference type="STRING" id="6689.A0A3R7NME5"/>
<evidence type="ECO:0000256" key="1">
    <source>
        <dbReference type="ARBA" id="ARBA00007441"/>
    </source>
</evidence>
<dbReference type="Pfam" id="PF00155">
    <property type="entry name" value="Aminotran_1_2"/>
    <property type="match status" value="1"/>
</dbReference>
<dbReference type="PRINTS" id="PR00753">
    <property type="entry name" value="ACCSYNTHASE"/>
</dbReference>
<dbReference type="SUPFAM" id="SSF53383">
    <property type="entry name" value="PLP-dependent transferases"/>
    <property type="match status" value="1"/>
</dbReference>
<dbReference type="GO" id="GO:0030170">
    <property type="term" value="F:pyridoxal phosphate binding"/>
    <property type="evidence" value="ECO:0007669"/>
    <property type="project" value="InterPro"/>
</dbReference>
<sequence>MKLEPASHLSQRGSHAANYGDFIMTYFKEALKNPYHPKLNPKGIINMGTAINRLMETELAARITQGDALAYTPAHQHYYELSGTAQLRQALAGFFTRHFCPGRNVSPDNLVVMNGVGACLDSLGHALCDPGDVLLTPTPVYGRIFTDFCDRSLVCVEPIDTSQETNVDGMTFDLRPEDVEERIVQLTSEGKRVRGLVLLHPHNPLGTSYSPELLRKIFAVCARHQMHVIVDEIYALSVFDTSAPHQSVLSLDDLPDPEKTHVLWGLTKDFALAGFRVGVIHTQSKELLQCLRAVSTYQCTPHLIQHAAATLLNDIEWCDNFYLPTNQRRMQEAYTKALKRLEGMGVKVRRSQAGFFVWANLQSFLCPCTEEEELKLFEELFESGLFLVPGSKLYCVNPGWFRFIFTIAPEDLDEALNKVELVLCRRRTPRKHRP</sequence>
<evidence type="ECO:0000313" key="5">
    <source>
        <dbReference type="Proteomes" id="UP000283509"/>
    </source>
</evidence>
<dbReference type="CDD" id="cd00609">
    <property type="entry name" value="AAT_like"/>
    <property type="match status" value="1"/>
</dbReference>
<gene>
    <name evidence="4" type="ORF">C7M84_020177</name>
</gene>
<proteinExistence type="inferred from homology"/>
<protein>
    <submittedName>
        <fullName evidence="4">1-aminocyclopropane-1-carboxylate synthase-like protein 1</fullName>
    </submittedName>
</protein>
<dbReference type="InterPro" id="IPR015421">
    <property type="entry name" value="PyrdxlP-dep_Trfase_major"/>
</dbReference>
<dbReference type="Gene3D" id="3.90.1150.10">
    <property type="entry name" value="Aspartate Aminotransferase, domain 1"/>
    <property type="match status" value="1"/>
</dbReference>
<organism evidence="4 5">
    <name type="scientific">Penaeus vannamei</name>
    <name type="common">Whiteleg shrimp</name>
    <name type="synonym">Litopenaeus vannamei</name>
    <dbReference type="NCBI Taxonomy" id="6689"/>
    <lineage>
        <taxon>Eukaryota</taxon>
        <taxon>Metazoa</taxon>
        <taxon>Ecdysozoa</taxon>
        <taxon>Arthropoda</taxon>
        <taxon>Crustacea</taxon>
        <taxon>Multicrustacea</taxon>
        <taxon>Malacostraca</taxon>
        <taxon>Eumalacostraca</taxon>
        <taxon>Eucarida</taxon>
        <taxon>Decapoda</taxon>
        <taxon>Dendrobranchiata</taxon>
        <taxon>Penaeoidea</taxon>
        <taxon>Penaeidae</taxon>
        <taxon>Penaeus</taxon>
    </lineage>
</organism>
<dbReference type="PANTHER" id="PTHR43795:SF39">
    <property type="entry name" value="AMINOTRANSFERASE CLASS I_CLASSII DOMAIN-CONTAINING PROTEIN"/>
    <property type="match status" value="1"/>
</dbReference>
<evidence type="ECO:0000256" key="2">
    <source>
        <dbReference type="ARBA" id="ARBA00022898"/>
    </source>
</evidence>
<dbReference type="Gene3D" id="3.40.640.10">
    <property type="entry name" value="Type I PLP-dependent aspartate aminotransferase-like (Major domain)"/>
    <property type="match status" value="1"/>
</dbReference>
<reference evidence="4 5" key="2">
    <citation type="submission" date="2019-01" db="EMBL/GenBank/DDBJ databases">
        <title>The decoding of complex shrimp genome reveals the adaptation for benthos swimmer, frequently molting mechanism and breeding impact on genome.</title>
        <authorList>
            <person name="Sun Y."/>
            <person name="Gao Y."/>
            <person name="Yu Y."/>
        </authorList>
    </citation>
    <scope>NUCLEOTIDE SEQUENCE [LARGE SCALE GENOMIC DNA]</scope>
    <source>
        <tissue evidence="4">Muscle</tissue>
    </source>
</reference>
<dbReference type="InterPro" id="IPR004838">
    <property type="entry name" value="NHTrfase_class1_PyrdxlP-BS"/>
</dbReference>
<feature type="non-terminal residue" evidence="4">
    <location>
        <position position="434"/>
    </location>
</feature>
<dbReference type="PANTHER" id="PTHR43795">
    <property type="entry name" value="BIFUNCTIONAL ASPARTATE AMINOTRANSFERASE AND GLUTAMATE/ASPARTATE-PREPHENATE AMINOTRANSFERASE-RELATED"/>
    <property type="match status" value="1"/>
</dbReference>
<name>A0A3R7NME5_PENVA</name>
<accession>A0A3R7NME5</accession>
<dbReference type="InterPro" id="IPR050478">
    <property type="entry name" value="Ethylene_sulfur-biosynth"/>
</dbReference>
<comment type="similarity">
    <text evidence="1">Belongs to the class-I pyridoxal-phosphate-dependent aminotransferase family.</text>
</comment>
<evidence type="ECO:0000259" key="3">
    <source>
        <dbReference type="Pfam" id="PF00155"/>
    </source>
</evidence>
<dbReference type="InterPro" id="IPR004839">
    <property type="entry name" value="Aminotransferase_I/II_large"/>
</dbReference>
<dbReference type="OrthoDB" id="10262468at2759"/>
<evidence type="ECO:0000313" key="4">
    <source>
        <dbReference type="EMBL" id="ROT61992.1"/>
    </source>
</evidence>
<dbReference type="PROSITE" id="PS00105">
    <property type="entry name" value="AA_TRANSFER_CLASS_1"/>
    <property type="match status" value="1"/>
</dbReference>
<dbReference type="GO" id="GO:0006520">
    <property type="term" value="P:amino acid metabolic process"/>
    <property type="evidence" value="ECO:0007669"/>
    <property type="project" value="TreeGrafter"/>
</dbReference>
<dbReference type="InterPro" id="IPR015422">
    <property type="entry name" value="PyrdxlP-dep_Trfase_small"/>
</dbReference>
<comment type="caution">
    <text evidence="4">The sequence shown here is derived from an EMBL/GenBank/DDBJ whole genome shotgun (WGS) entry which is preliminary data.</text>
</comment>
<dbReference type="InterPro" id="IPR015424">
    <property type="entry name" value="PyrdxlP-dep_Trfase"/>
</dbReference>
<keyword evidence="5" id="KW-1185">Reference proteome</keyword>
<dbReference type="Proteomes" id="UP000283509">
    <property type="component" value="Unassembled WGS sequence"/>
</dbReference>
<dbReference type="AlphaFoldDB" id="A0A3R7NME5"/>